<gene>
    <name evidence="3" type="ORF">GW590_23225</name>
</gene>
<dbReference type="HAMAP" id="MF_01581">
    <property type="entry name" value="UPF0482"/>
    <property type="match status" value="1"/>
</dbReference>
<protein>
    <recommendedName>
        <fullName evidence="2">UPF0482 protein GW590_23225</fullName>
    </recommendedName>
</protein>
<feature type="signal peptide" evidence="2">
    <location>
        <begin position="1"/>
        <end position="31"/>
    </location>
</feature>
<organism evidence="3 4">
    <name type="scientific">Rouxiella aceris</name>
    <dbReference type="NCBI Taxonomy" id="2703884"/>
    <lineage>
        <taxon>Bacteria</taxon>
        <taxon>Pseudomonadati</taxon>
        <taxon>Pseudomonadota</taxon>
        <taxon>Gammaproteobacteria</taxon>
        <taxon>Enterobacterales</taxon>
        <taxon>Yersiniaceae</taxon>
        <taxon>Rouxiella</taxon>
    </lineage>
</organism>
<evidence type="ECO:0000313" key="4">
    <source>
        <dbReference type="Proteomes" id="UP000585363"/>
    </source>
</evidence>
<name>A0A848MRZ4_9GAMM</name>
<feature type="chain" id="PRO_5033179944" description="UPF0482 protein GW590_23225" evidence="2">
    <location>
        <begin position="32"/>
        <end position="122"/>
    </location>
</feature>
<dbReference type="AlphaFoldDB" id="A0A848MRZ4"/>
<keyword evidence="1 2" id="KW-0732">Signal</keyword>
<evidence type="ECO:0000256" key="2">
    <source>
        <dbReference type="HAMAP-Rule" id="MF_01581"/>
    </source>
</evidence>
<dbReference type="RefSeq" id="WP_169405472.1">
    <property type="nucleotide sequence ID" value="NZ_JAADJU010000017.1"/>
</dbReference>
<dbReference type="Pfam" id="PF06932">
    <property type="entry name" value="DUF1283"/>
    <property type="match status" value="1"/>
</dbReference>
<accession>A0A848MRZ4</accession>
<keyword evidence="4" id="KW-1185">Reference proteome</keyword>
<sequence precursor="true">MNTTVTSRLLRRMLPVAFLVLAGSWQVAAHAETNCAGGTCVFGGSSNNAASNEDARQSKEQWNATRTLREQKINRQIKDNAKYDRTLELHDRCNASPNVNAYWEAKTERCLDRRTGREMLAP</sequence>
<dbReference type="Proteomes" id="UP000585363">
    <property type="component" value="Unassembled WGS sequence"/>
</dbReference>
<dbReference type="InterPro" id="IPR009700">
    <property type="entry name" value="DUF1283"/>
</dbReference>
<comment type="similarity">
    <text evidence="2">Belongs to the UPF0482 family.</text>
</comment>
<dbReference type="EMBL" id="JAADJU010000017">
    <property type="protein sequence ID" value="NMP29761.1"/>
    <property type="molecule type" value="Genomic_DNA"/>
</dbReference>
<reference evidence="3 4" key="2">
    <citation type="submission" date="2020-06" db="EMBL/GenBank/DDBJ databases">
        <title>Polyphasic characterization of a Rahnella strain isolated from tree sap.</title>
        <authorList>
            <person name="Kim I.S."/>
        </authorList>
    </citation>
    <scope>NUCLEOTIDE SEQUENCE [LARGE SCALE GENOMIC DNA]</scope>
    <source>
        <strain evidence="3 4">SAP-1</strain>
    </source>
</reference>
<comment type="caution">
    <text evidence="3">The sequence shown here is derived from an EMBL/GenBank/DDBJ whole genome shotgun (WGS) entry which is preliminary data.</text>
</comment>
<evidence type="ECO:0000256" key="1">
    <source>
        <dbReference type="ARBA" id="ARBA00022729"/>
    </source>
</evidence>
<evidence type="ECO:0000313" key="3">
    <source>
        <dbReference type="EMBL" id="NMP29761.1"/>
    </source>
</evidence>
<reference evidence="3 4" key="1">
    <citation type="submission" date="2020-01" db="EMBL/GenBank/DDBJ databases">
        <authorList>
            <person name="Lee S.D."/>
        </authorList>
    </citation>
    <scope>NUCLEOTIDE SEQUENCE [LARGE SCALE GENOMIC DNA]</scope>
    <source>
        <strain evidence="3 4">SAP-1</strain>
    </source>
</reference>
<proteinExistence type="inferred from homology"/>